<dbReference type="AlphaFoldDB" id="A0A0P1F731"/>
<accession>A0A0P1F731</accession>
<dbReference type="PROSITE" id="PS51779">
    <property type="entry name" value="POTRA"/>
    <property type="match status" value="1"/>
</dbReference>
<dbReference type="InterPro" id="IPR005548">
    <property type="entry name" value="Cell_div_FtsQ/DivIB_C"/>
</dbReference>
<dbReference type="InterPro" id="IPR045335">
    <property type="entry name" value="FtsQ_C_sf"/>
</dbReference>
<reference evidence="11 13" key="1">
    <citation type="submission" date="2015-09" db="EMBL/GenBank/DDBJ databases">
        <authorList>
            <person name="Rodrigo-Torres L."/>
            <person name="Arahal D.R."/>
        </authorList>
    </citation>
    <scope>NUCLEOTIDE SEQUENCE [LARGE SCALE GENOMIC DNA]</scope>
    <source>
        <strain evidence="11 13">CECT 5118</strain>
    </source>
</reference>
<evidence type="ECO:0000313" key="13">
    <source>
        <dbReference type="Proteomes" id="UP000051086"/>
    </source>
</evidence>
<evidence type="ECO:0000313" key="12">
    <source>
        <dbReference type="EMBL" id="CUH72686.1"/>
    </source>
</evidence>
<organism evidence="12 14">
    <name type="scientific">Thalassovita autumnalis</name>
    <dbReference type="NCBI Taxonomy" id="2072972"/>
    <lineage>
        <taxon>Bacteria</taxon>
        <taxon>Pseudomonadati</taxon>
        <taxon>Pseudomonadota</taxon>
        <taxon>Alphaproteobacteria</taxon>
        <taxon>Rhodobacterales</taxon>
        <taxon>Roseobacteraceae</taxon>
        <taxon>Thalassovita</taxon>
    </lineage>
</organism>
<dbReference type="Pfam" id="PF03799">
    <property type="entry name" value="FtsQ_DivIB_C"/>
    <property type="match status" value="1"/>
</dbReference>
<dbReference type="Proteomes" id="UP000051887">
    <property type="component" value="Unassembled WGS sequence"/>
</dbReference>
<evidence type="ECO:0000313" key="14">
    <source>
        <dbReference type="Proteomes" id="UP000051887"/>
    </source>
</evidence>
<dbReference type="GO" id="GO:0032153">
    <property type="term" value="C:cell division site"/>
    <property type="evidence" value="ECO:0007669"/>
    <property type="project" value="UniProtKB-UniRule"/>
</dbReference>
<dbReference type="RefSeq" id="WP_242601720.1">
    <property type="nucleotide sequence ID" value="NZ_CYSB01000009.1"/>
</dbReference>
<sequence length="312" mass="35198">MQQMSTYPEMEPPIEQIPGLAAPRREAPRAKADPAPSRWAYRFQRLMLTPIFRLLLKVGLPMGAAFAGGMLYFSDQDNRDALRLWVVEIKNEIQTRPEFMVNLMRIDGAAQSVSEDIREILPIDFPVSSFDLNLDDMRRTIAELPAVKDVTLRVTPKGVLQVNVTERVPVILWRTRDGLALLDEHGNYVGQAEKGADHLRLPLIVGDGADMAVPEALQLIAALGPLAPRTHGIVRMGERRWDVVLDRGQRILLPETGAVQALERVIVLHQAQYVMDRDLAHVDMRLGQRPTIRMNEAAVDHWWRKIKSGFGD</sequence>
<evidence type="ECO:0000256" key="3">
    <source>
        <dbReference type="ARBA" id="ARBA00022519"/>
    </source>
</evidence>
<dbReference type="Pfam" id="PF08478">
    <property type="entry name" value="POTRA_1"/>
    <property type="match status" value="1"/>
</dbReference>
<evidence type="ECO:0000256" key="8">
    <source>
        <dbReference type="ARBA" id="ARBA00023306"/>
    </source>
</evidence>
<dbReference type="PANTHER" id="PTHR35851">
    <property type="entry name" value="CELL DIVISION PROTEIN FTSQ"/>
    <property type="match status" value="1"/>
</dbReference>
<keyword evidence="8 9" id="KW-0131">Cell cycle</keyword>
<dbReference type="GO" id="GO:0043093">
    <property type="term" value="P:FtsZ-dependent cytokinesis"/>
    <property type="evidence" value="ECO:0007669"/>
    <property type="project" value="UniProtKB-UniRule"/>
</dbReference>
<evidence type="ECO:0000256" key="1">
    <source>
        <dbReference type="ARBA" id="ARBA00004370"/>
    </source>
</evidence>
<evidence type="ECO:0000313" key="11">
    <source>
        <dbReference type="EMBL" id="CUH63792.1"/>
    </source>
</evidence>
<keyword evidence="5 9" id="KW-0812">Transmembrane</keyword>
<feature type="domain" description="POTRA" evidence="10">
    <location>
        <begin position="99"/>
        <end position="167"/>
    </location>
</feature>
<keyword evidence="13" id="KW-1185">Reference proteome</keyword>
<keyword evidence="3 9" id="KW-0997">Cell inner membrane</keyword>
<keyword evidence="6 9" id="KW-1133">Transmembrane helix</keyword>
<reference evidence="12 14" key="2">
    <citation type="submission" date="2015-09" db="EMBL/GenBank/DDBJ databases">
        <authorList>
            <consortium name="Swine Surveillance"/>
        </authorList>
    </citation>
    <scope>NUCLEOTIDE SEQUENCE [LARGE SCALE GENOMIC DNA]</scope>
    <source>
        <strain evidence="12 14">5120</strain>
    </source>
</reference>
<dbReference type="PANTHER" id="PTHR35851:SF1">
    <property type="entry name" value="CELL DIVISION PROTEIN FTSQ"/>
    <property type="match status" value="1"/>
</dbReference>
<dbReference type="Gene3D" id="3.40.50.11690">
    <property type="entry name" value="Cell division protein FtsQ/DivIB"/>
    <property type="match status" value="1"/>
</dbReference>
<evidence type="ECO:0000256" key="4">
    <source>
        <dbReference type="ARBA" id="ARBA00022618"/>
    </source>
</evidence>
<evidence type="ECO:0000256" key="9">
    <source>
        <dbReference type="HAMAP-Rule" id="MF_00911"/>
    </source>
</evidence>
<comment type="subcellular location">
    <subcellularLocation>
        <location evidence="9">Cell inner membrane</location>
        <topology evidence="9">Single-pass type II membrane protein</topology>
    </subcellularLocation>
    <subcellularLocation>
        <location evidence="1">Membrane</location>
    </subcellularLocation>
    <text evidence="9">Localizes to the division septum.</text>
</comment>
<evidence type="ECO:0000259" key="10">
    <source>
        <dbReference type="PROSITE" id="PS51779"/>
    </source>
</evidence>
<dbReference type="GO" id="GO:0005886">
    <property type="term" value="C:plasma membrane"/>
    <property type="evidence" value="ECO:0007669"/>
    <property type="project" value="UniProtKB-SubCell"/>
</dbReference>
<dbReference type="HAMAP" id="MF_00911">
    <property type="entry name" value="FtsQ_subfam"/>
    <property type="match status" value="1"/>
</dbReference>
<dbReference type="Proteomes" id="UP000051086">
    <property type="component" value="Unassembled WGS sequence"/>
</dbReference>
<comment type="similarity">
    <text evidence="9">Belongs to the FtsQ/DivIB family. FtsQ subfamily.</text>
</comment>
<evidence type="ECO:0000256" key="5">
    <source>
        <dbReference type="ARBA" id="ARBA00022692"/>
    </source>
</evidence>
<dbReference type="GO" id="GO:0090529">
    <property type="term" value="P:cell septum assembly"/>
    <property type="evidence" value="ECO:0007669"/>
    <property type="project" value="InterPro"/>
</dbReference>
<dbReference type="EMBL" id="CYSC01000034">
    <property type="protein sequence ID" value="CUH72686.1"/>
    <property type="molecule type" value="Genomic_DNA"/>
</dbReference>
<keyword evidence="4 9" id="KW-0132">Cell division</keyword>
<feature type="transmembrane region" description="Helical" evidence="9">
    <location>
        <begin position="54"/>
        <end position="73"/>
    </location>
</feature>
<keyword evidence="7 9" id="KW-0472">Membrane</keyword>
<dbReference type="InterPro" id="IPR013685">
    <property type="entry name" value="POTRA_FtsQ_type"/>
</dbReference>
<evidence type="ECO:0000256" key="6">
    <source>
        <dbReference type="ARBA" id="ARBA00022989"/>
    </source>
</evidence>
<evidence type="ECO:0000256" key="2">
    <source>
        <dbReference type="ARBA" id="ARBA00022475"/>
    </source>
</evidence>
<keyword evidence="2 9" id="KW-1003">Cell membrane</keyword>
<comment type="function">
    <text evidence="9">Essential cell division protein.</text>
</comment>
<dbReference type="InterPro" id="IPR034746">
    <property type="entry name" value="POTRA"/>
</dbReference>
<proteinExistence type="inferred from homology"/>
<dbReference type="InterPro" id="IPR026579">
    <property type="entry name" value="FtsQ"/>
</dbReference>
<protein>
    <recommendedName>
        <fullName evidence="9">Cell division protein FtsQ</fullName>
    </recommendedName>
</protein>
<dbReference type="EMBL" id="CYSB01000009">
    <property type="protein sequence ID" value="CUH63792.1"/>
    <property type="molecule type" value="Genomic_DNA"/>
</dbReference>
<name>A0A0P1F731_9RHOB</name>
<gene>
    <name evidence="9" type="primary">ftsQ</name>
    <name evidence="11" type="ORF">TL5118_00615</name>
    <name evidence="12" type="ORF">TL5120_02483</name>
</gene>
<evidence type="ECO:0000256" key="7">
    <source>
        <dbReference type="ARBA" id="ARBA00023136"/>
    </source>
</evidence>